<dbReference type="AlphaFoldDB" id="X0VAY4"/>
<organism evidence="1">
    <name type="scientific">marine sediment metagenome</name>
    <dbReference type="NCBI Taxonomy" id="412755"/>
    <lineage>
        <taxon>unclassified sequences</taxon>
        <taxon>metagenomes</taxon>
        <taxon>ecological metagenomes</taxon>
    </lineage>
</organism>
<dbReference type="InterPro" id="IPR014710">
    <property type="entry name" value="RmlC-like_jellyroll"/>
</dbReference>
<evidence type="ECO:0000313" key="1">
    <source>
        <dbReference type="EMBL" id="GAG09643.1"/>
    </source>
</evidence>
<gene>
    <name evidence="1" type="ORF">S01H1_39019</name>
</gene>
<name>X0VAY4_9ZZZZ</name>
<dbReference type="Gene3D" id="2.60.120.10">
    <property type="entry name" value="Jelly Rolls"/>
    <property type="match status" value="1"/>
</dbReference>
<protein>
    <recommendedName>
        <fullName evidence="2">Cupin 2 conserved barrel domain-containing protein</fullName>
    </recommendedName>
</protein>
<evidence type="ECO:0008006" key="2">
    <source>
        <dbReference type="Google" id="ProtNLM"/>
    </source>
</evidence>
<dbReference type="SUPFAM" id="SSF51182">
    <property type="entry name" value="RmlC-like cupins"/>
    <property type="match status" value="1"/>
</dbReference>
<comment type="caution">
    <text evidence="1">The sequence shown here is derived from an EMBL/GenBank/DDBJ whole genome shotgun (WGS) entry which is preliminary data.</text>
</comment>
<proteinExistence type="predicted"/>
<dbReference type="InterPro" id="IPR011051">
    <property type="entry name" value="RmlC_Cupin_sf"/>
</dbReference>
<sequence length="140" mass="16291">MSVMESKIHQIEVRTWEGEGYKPLVSHRDWLVALMNWESRFDLTSIGKVERHNETDEVFVLLKGLSILFICDQEGIRAIDMQPGVLHNVTRGTWHNVIGTRETQWLIVESNDTSEENSDYCDLENDELTALRSQFPSWLK</sequence>
<accession>X0VAY4</accession>
<reference evidence="1" key="1">
    <citation type="journal article" date="2014" name="Front. Microbiol.">
        <title>High frequency of phylogenetically diverse reductive dehalogenase-homologous genes in deep subseafloor sedimentary metagenomes.</title>
        <authorList>
            <person name="Kawai M."/>
            <person name="Futagami T."/>
            <person name="Toyoda A."/>
            <person name="Takaki Y."/>
            <person name="Nishi S."/>
            <person name="Hori S."/>
            <person name="Arai W."/>
            <person name="Tsubouchi T."/>
            <person name="Morono Y."/>
            <person name="Uchiyama I."/>
            <person name="Ito T."/>
            <person name="Fujiyama A."/>
            <person name="Inagaki F."/>
            <person name="Takami H."/>
        </authorList>
    </citation>
    <scope>NUCLEOTIDE SEQUENCE</scope>
    <source>
        <strain evidence="1">Expedition CK06-06</strain>
    </source>
</reference>
<dbReference type="EMBL" id="BARS01024585">
    <property type="protein sequence ID" value="GAG09643.1"/>
    <property type="molecule type" value="Genomic_DNA"/>
</dbReference>